<sequence length="607" mass="68964">MAAGVKRVYTDFKGVDFLEEPSLVNITRSPDALNVWKNYEDTQGACVETRPGFRKLAQIGTGPVYGIFIYSSFIAIIHSDNKLYEWSNFPNEPEEENIKEIYSDMNNKKSYFNKVAEKLYINDGKNYLVYDGSTCKKVIDDDPFIPTTTISRTAGNIGGGETLQDVNVLTPKRTNSFVGDGENKVFYLDATEIDSEPVTALVNDIEMEENTDFVVDRVAGKVTFNEVPSEPNLSGQDNVFITFSKTVEGYTDRISKCTQALLFDNRLFFTGNPDYPNAIFHSELNNPQYISDLNYYEDGAGDSEITGMTVGNNILWVFKNLDQNNANVFYHEPTLDTEAGKIYPSKQGNVSIGCYAGSTNFQDDIVYLSRYGLEGVSTEKIDSRQVVAHRSTMVDVKMTNENGYRNACMTEWKGYLLILVDGRIYLADSRQKYVNLNSFEYEWFYWDISNAKPNILKEYDDRLYIGAKDGSIFIVEGTNDNGETILSYWTTPMDNFGYENQLKTTNKRGGIAKIKTIQNGRIKIARRTDKSEEYKYTTEKSATGFNFNNINFANFSFVTTNKSYMLYKIKEKKISELSLKFYSDEKDKPFGIYSAVIEAFIGGYIKK</sequence>
<reference evidence="1" key="1">
    <citation type="journal article" date="2021" name="Proc. Natl. Acad. Sci. U.S.A.">
        <title>A Catalog of Tens of Thousands of Viruses from Human Metagenomes Reveals Hidden Associations with Chronic Diseases.</title>
        <authorList>
            <person name="Tisza M.J."/>
            <person name="Buck C.B."/>
        </authorList>
    </citation>
    <scope>NUCLEOTIDE SEQUENCE</scope>
    <source>
        <strain evidence="1">CthRr4</strain>
    </source>
</reference>
<dbReference type="EMBL" id="BK015254">
    <property type="protein sequence ID" value="DAD98150.1"/>
    <property type="molecule type" value="Genomic_DNA"/>
</dbReference>
<accession>A0A8S5NTS4</accession>
<evidence type="ECO:0000313" key="1">
    <source>
        <dbReference type="EMBL" id="DAD98150.1"/>
    </source>
</evidence>
<organism evidence="1">
    <name type="scientific">Myoviridae sp. cthRr4</name>
    <dbReference type="NCBI Taxonomy" id="2825152"/>
    <lineage>
        <taxon>Viruses</taxon>
        <taxon>Duplodnaviria</taxon>
        <taxon>Heunggongvirae</taxon>
        <taxon>Uroviricota</taxon>
        <taxon>Caudoviricetes</taxon>
    </lineage>
</organism>
<proteinExistence type="predicted"/>
<protein>
    <submittedName>
        <fullName evidence="1">Stabilization protein</fullName>
    </submittedName>
</protein>
<name>A0A8S5NTS4_9CAUD</name>